<name>A0A6C0K6Q7_9ZZZZ</name>
<sequence length="241" mass="27860">MDVWRHIDAVYLLCHPDKEQSRWQRLQTHLEERGVPKEKCICAGKTWGDTLDERVLDNIYDPFLKRPGCPYFSWKGRALLLGEVSLVLNFWIAVDHAIQSGFNHVIFFESDVYLRDDFMRRMGDLMNLLLDGGKSWDFVSLSDGIGTGTHAERLDLNTNSVFAPTGVYKPPHPFPFRCTDSMLFRVEILKKMRMTAFPFRECLDWELNYQLAIHGGVPLWVEPHLVEQGTSKNRMVTSLPA</sequence>
<dbReference type="SUPFAM" id="SSF53448">
    <property type="entry name" value="Nucleotide-diphospho-sugar transferases"/>
    <property type="match status" value="1"/>
</dbReference>
<evidence type="ECO:0000313" key="1">
    <source>
        <dbReference type="EMBL" id="QHU12397.1"/>
    </source>
</evidence>
<dbReference type="EMBL" id="MN740799">
    <property type="protein sequence ID" value="QHU12397.1"/>
    <property type="molecule type" value="Genomic_DNA"/>
</dbReference>
<proteinExistence type="predicted"/>
<protein>
    <recommendedName>
        <fullName evidence="2">Glycosyltransferase</fullName>
    </recommendedName>
</protein>
<dbReference type="InterPro" id="IPR029044">
    <property type="entry name" value="Nucleotide-diphossugar_trans"/>
</dbReference>
<organism evidence="1">
    <name type="scientific">viral metagenome</name>
    <dbReference type="NCBI Taxonomy" id="1070528"/>
    <lineage>
        <taxon>unclassified sequences</taxon>
        <taxon>metagenomes</taxon>
        <taxon>organismal metagenomes</taxon>
    </lineage>
</organism>
<dbReference type="AlphaFoldDB" id="A0A6C0K6Q7"/>
<reference evidence="1" key="1">
    <citation type="journal article" date="2020" name="Nature">
        <title>Giant virus diversity and host interactions through global metagenomics.</title>
        <authorList>
            <person name="Schulz F."/>
            <person name="Roux S."/>
            <person name="Paez-Espino D."/>
            <person name="Jungbluth S."/>
            <person name="Walsh D.A."/>
            <person name="Denef V.J."/>
            <person name="McMahon K.D."/>
            <person name="Konstantinidis K.T."/>
            <person name="Eloe-Fadrosh E.A."/>
            <person name="Kyrpides N.C."/>
            <person name="Woyke T."/>
        </authorList>
    </citation>
    <scope>NUCLEOTIDE SEQUENCE</scope>
    <source>
        <strain evidence="1">GVMAG-S-1101171-110</strain>
    </source>
</reference>
<accession>A0A6C0K6Q7</accession>
<evidence type="ECO:0008006" key="2">
    <source>
        <dbReference type="Google" id="ProtNLM"/>
    </source>
</evidence>